<dbReference type="InterPro" id="IPR010621">
    <property type="entry name" value="DUF1214"/>
</dbReference>
<keyword evidence="5" id="KW-1185">Reference proteome</keyword>
<name>A0A494YAX4_9BURK</name>
<evidence type="ECO:0000313" key="5">
    <source>
        <dbReference type="Proteomes" id="UP000270342"/>
    </source>
</evidence>
<dbReference type="AlphaFoldDB" id="A0A494YAX4"/>
<dbReference type="InterPro" id="IPR010679">
    <property type="entry name" value="DUF1254"/>
</dbReference>
<evidence type="ECO:0000259" key="2">
    <source>
        <dbReference type="Pfam" id="PF06742"/>
    </source>
</evidence>
<organism evidence="4 5">
    <name type="scientific">Pararobbsia silviterrae</name>
    <dbReference type="NCBI Taxonomy" id="1792498"/>
    <lineage>
        <taxon>Bacteria</taxon>
        <taxon>Pseudomonadati</taxon>
        <taxon>Pseudomonadota</taxon>
        <taxon>Betaproteobacteria</taxon>
        <taxon>Burkholderiales</taxon>
        <taxon>Burkholderiaceae</taxon>
        <taxon>Pararobbsia</taxon>
    </lineage>
</organism>
<comment type="caution">
    <text evidence="4">The sequence shown here is derived from an EMBL/GenBank/DDBJ whole genome shotgun (WGS) entry which is preliminary data.</text>
</comment>
<evidence type="ECO:0000259" key="3">
    <source>
        <dbReference type="Pfam" id="PF06863"/>
    </source>
</evidence>
<proteinExistence type="predicted"/>
<evidence type="ECO:0000313" key="4">
    <source>
        <dbReference type="EMBL" id="RKP57795.1"/>
    </source>
</evidence>
<dbReference type="PANTHER" id="PTHR36509:SF3">
    <property type="entry name" value="SIGNAL PEPTIDE PROTEIN"/>
    <property type="match status" value="1"/>
</dbReference>
<dbReference type="Pfam" id="PF06863">
    <property type="entry name" value="DUF1254"/>
    <property type="match status" value="1"/>
</dbReference>
<dbReference type="Gene3D" id="2.60.40.1610">
    <property type="entry name" value="Domain of unknown function DUF1254"/>
    <property type="match status" value="1"/>
</dbReference>
<accession>A0A494YAX4</accession>
<dbReference type="InterPro" id="IPR037050">
    <property type="entry name" value="DUF1254_sf"/>
</dbReference>
<reference evidence="4 5" key="1">
    <citation type="submission" date="2018-10" db="EMBL/GenBank/DDBJ databases">
        <title>Robbsia sp. DHC34, isolated from soil.</title>
        <authorList>
            <person name="Gao Z.-H."/>
            <person name="Qiu L.-H."/>
        </authorList>
    </citation>
    <scope>NUCLEOTIDE SEQUENCE [LARGE SCALE GENOMIC DNA]</scope>
    <source>
        <strain evidence="4 5">DHC34</strain>
    </source>
</reference>
<dbReference type="InterPro" id="IPR006311">
    <property type="entry name" value="TAT_signal"/>
</dbReference>
<dbReference type="EMBL" id="RBZU01000002">
    <property type="protein sequence ID" value="RKP57795.1"/>
    <property type="molecule type" value="Genomic_DNA"/>
</dbReference>
<dbReference type="Pfam" id="PF06742">
    <property type="entry name" value="DUF1214"/>
    <property type="match status" value="1"/>
</dbReference>
<dbReference type="Proteomes" id="UP000270342">
    <property type="component" value="Unassembled WGS sequence"/>
</dbReference>
<feature type="domain" description="DUF1254" evidence="3">
    <location>
        <begin position="110"/>
        <end position="233"/>
    </location>
</feature>
<dbReference type="PANTHER" id="PTHR36509">
    <property type="entry name" value="BLL3101 PROTEIN"/>
    <property type="match status" value="1"/>
</dbReference>
<dbReference type="SUPFAM" id="SSF160935">
    <property type="entry name" value="VPA0735-like"/>
    <property type="match status" value="1"/>
</dbReference>
<feature type="region of interest" description="Disordered" evidence="1">
    <location>
        <begin position="33"/>
        <end position="60"/>
    </location>
</feature>
<evidence type="ECO:0000256" key="1">
    <source>
        <dbReference type="SAM" id="MobiDB-lite"/>
    </source>
</evidence>
<protein>
    <submittedName>
        <fullName evidence="4">DUF1254 domain-containing protein</fullName>
    </submittedName>
</protein>
<dbReference type="InterPro" id="IPR037049">
    <property type="entry name" value="DUF1214_C_sf"/>
</dbReference>
<feature type="domain" description="DUF1214" evidence="2">
    <location>
        <begin position="385"/>
        <end position="490"/>
    </location>
</feature>
<dbReference type="OrthoDB" id="272779at2"/>
<feature type="compositionally biased region" description="Low complexity" evidence="1">
    <location>
        <begin position="33"/>
        <end position="45"/>
    </location>
</feature>
<dbReference type="PROSITE" id="PS51318">
    <property type="entry name" value="TAT"/>
    <property type="match status" value="1"/>
</dbReference>
<dbReference type="Gene3D" id="1.10.3360.10">
    <property type="entry name" value="VPA0735-like domain"/>
    <property type="match status" value="1"/>
</dbReference>
<gene>
    <name evidence="4" type="ORF">D7S86_07645</name>
</gene>
<dbReference type="Gene3D" id="2.60.120.600">
    <property type="entry name" value="Domain of unknown function DUF1214, C-terminal domain"/>
    <property type="match status" value="1"/>
</dbReference>
<sequence length="508" mass="56295">MLAREANVDRREFLFAAAATRVAASGGGVSQAAAAEGSQAHAPAPGESEPLGGRPPAGATASTQDFDYQIKYHRAFEAVLWNMPAIAIYSFRRAAFDTLGAKDNDIIAYSAPATPRLEAITANSTTPYIASYTDLRTGPAVLEVPAAGPDGSLYGQVVDAWQYTIADVGPSGLDKGKGAKFLFTPPGYKGDVPKGYIHVASPNYRIAFAFRSVPAPGKSTADAYRYAQRLRMYYLSEAADPPKQRFIDPINERYPTLPFYDERHFEDMHDIMSVEPVKEQDKVMMGMLTSLGIEKGKPFAPDDTARKAMRQAAIDAWFFLQSYFDDVIAKRVFWPDRHYVSLMQTDANRMFTFTYADRIDLIERAAEYFWCTYMPKVYAESPANQYLVALSDKNGNPMAPGKLYKVEVPRDMPVKQFWALTVYDHATFSFIYSESNRTTLSSYDLAKMTKNADGSVTLYVGPSAPAGLDANWIPTSGKRPMPTFRFYGATDALNTKAFKMPDFEETSV</sequence>